<dbReference type="Proteomes" id="UP000198519">
    <property type="component" value="Unassembled WGS sequence"/>
</dbReference>
<evidence type="ECO:0000313" key="4">
    <source>
        <dbReference type="Proteomes" id="UP000198519"/>
    </source>
</evidence>
<dbReference type="EMBL" id="FOUE01000005">
    <property type="protein sequence ID" value="SFM64352.1"/>
    <property type="molecule type" value="Genomic_DNA"/>
</dbReference>
<proteinExistence type="predicted"/>
<dbReference type="Pfam" id="PF10986">
    <property type="entry name" value="ZrgA"/>
    <property type="match status" value="1"/>
</dbReference>
<evidence type="ECO:0000256" key="1">
    <source>
        <dbReference type="SAM" id="MobiDB-lite"/>
    </source>
</evidence>
<gene>
    <name evidence="3" type="ORF">SAMN04487963_3243</name>
</gene>
<reference evidence="4" key="1">
    <citation type="submission" date="2016-10" db="EMBL/GenBank/DDBJ databases">
        <authorList>
            <person name="Varghese N."/>
            <person name="Submissions S."/>
        </authorList>
    </citation>
    <scope>NUCLEOTIDE SEQUENCE [LARGE SCALE GENOMIC DNA]</scope>
    <source>
        <strain evidence="4">CGMCC 1.7061</strain>
    </source>
</reference>
<keyword evidence="2" id="KW-0732">Signal</keyword>
<dbReference type="AlphaFoldDB" id="A0A1I4SIT9"/>
<evidence type="ECO:0000313" key="3">
    <source>
        <dbReference type="EMBL" id="SFM64352.1"/>
    </source>
</evidence>
<dbReference type="OrthoDB" id="7346546at2"/>
<sequence length="181" mass="19980">MRLSRPSPLYYILPLATLPAFAADNPAAHQHGHATLQVVMEGPTLSVLLDSPAHNLLGFEHRPVTADEHHQLNQATEWLTTTPLLTGNGIVCEVQSADVATGLNEDDHEHSEHHSASDLGHFDVEVTQQISCNDQPDDGVWTSPLTEQFEHMQQLDVEWISPQGQGASRLTSRDRSFRVTP</sequence>
<accession>A0A1I4SIT9</accession>
<name>A0A1I4SIT9_9GAMM</name>
<dbReference type="STRING" id="488535.SAMN04487963_3243"/>
<keyword evidence="4" id="KW-1185">Reference proteome</keyword>
<evidence type="ECO:0000256" key="2">
    <source>
        <dbReference type="SAM" id="SignalP"/>
    </source>
</evidence>
<protein>
    <recommendedName>
        <fullName evidence="5">DUF2796 domain-containing protein</fullName>
    </recommendedName>
</protein>
<feature type="chain" id="PRO_5011532947" description="DUF2796 domain-containing protein" evidence="2">
    <location>
        <begin position="23"/>
        <end position="181"/>
    </location>
</feature>
<feature type="compositionally biased region" description="Basic and acidic residues" evidence="1">
    <location>
        <begin position="171"/>
        <end position="181"/>
    </location>
</feature>
<evidence type="ECO:0008006" key="5">
    <source>
        <dbReference type="Google" id="ProtNLM"/>
    </source>
</evidence>
<dbReference type="InterPro" id="IPR021253">
    <property type="entry name" value="ZrgA-like"/>
</dbReference>
<dbReference type="RefSeq" id="WP_092025442.1">
    <property type="nucleotide sequence ID" value="NZ_FOUE01000005.1"/>
</dbReference>
<organism evidence="3 4">
    <name type="scientific">Marinobacter zhejiangensis</name>
    <dbReference type="NCBI Taxonomy" id="488535"/>
    <lineage>
        <taxon>Bacteria</taxon>
        <taxon>Pseudomonadati</taxon>
        <taxon>Pseudomonadota</taxon>
        <taxon>Gammaproteobacteria</taxon>
        <taxon>Pseudomonadales</taxon>
        <taxon>Marinobacteraceae</taxon>
        <taxon>Marinobacter</taxon>
    </lineage>
</organism>
<feature type="signal peptide" evidence="2">
    <location>
        <begin position="1"/>
        <end position="22"/>
    </location>
</feature>
<feature type="region of interest" description="Disordered" evidence="1">
    <location>
        <begin position="160"/>
        <end position="181"/>
    </location>
</feature>